<comment type="subcellular location">
    <subcellularLocation>
        <location evidence="1 6">Nucleus</location>
    </subcellularLocation>
</comment>
<dbReference type="SUPFAM" id="SSF56784">
    <property type="entry name" value="HAD-like"/>
    <property type="match status" value="1"/>
</dbReference>
<dbReference type="InterPro" id="IPR023214">
    <property type="entry name" value="HAD_sf"/>
</dbReference>
<feature type="region of interest" description="Disordered" evidence="7">
    <location>
        <begin position="311"/>
        <end position="332"/>
    </location>
</feature>
<dbReference type="Gene3D" id="2.40.50.100">
    <property type="match status" value="1"/>
</dbReference>
<evidence type="ECO:0000256" key="3">
    <source>
        <dbReference type="ARBA" id="ARBA00023242"/>
    </source>
</evidence>
<comment type="caution">
    <text evidence="10">The sequence shown here is derived from an EMBL/GenBank/DDBJ whole genome shotgun (WGS) entry which is preliminary data.</text>
</comment>
<proteinExistence type="predicted"/>
<sequence length="591" mass="66627">MNMSDTPKICLTLRKSVKLVKWKVEEGTIIYDGRVLLLYEEIDTGKNAKLKSKNVGTVSKLLVKEGDIVNPGDALLEIAAGCSHPTVINDLCAECGADLQRDGETQSRATVPMVHSIPQLKVSQEQAQQLGHKDTERLLKDRKLVLLVDLDQTLIHTTHDIIPNNLRDVHHFQLPGAPNPWYHTRLRPGTDHFLLNMSKLYELHICTFGVRAYAHTVAAILDNDRKLFSNRILSRDELLDPNTKFHNLQALFPCGDELVCIIDDREDVWDNSPNLIQVKPYQFFAVGDINEIVCRTNRIKDSSYLAPGVRIKEKRPKNSKKPKNDNVEEQDKIDDEIDEKYDEQVDDGMIDFDDEDDYLLHLEDILIRVHKRFYNIYDKKEEGVADVKWVIEQERSSVLRGCTLVLSGLVPLLQDGTTPHEPAPAARVAIRLGAKLSPDLTDETTHLVAANRSTAKVHQARKMPHVKVVNPHWLAACSHRWEKVDEALFEVGTGGPLPFPTKYDRKLLFPSANQQNQAPAFLSLSQEDMDAMNQEIEEESEDGESEKEDGANNGSESTSHSGNNSDADGDDDMEEWSELGREIEKGLSDCI</sequence>
<dbReference type="SMART" id="SM00292">
    <property type="entry name" value="BRCT"/>
    <property type="match status" value="1"/>
</dbReference>
<dbReference type="PANTHER" id="PTHR23081:SF36">
    <property type="entry name" value="RNA POLYMERASE II SUBUNIT A C-TERMINAL DOMAIN PHOSPHATASE"/>
    <property type="match status" value="1"/>
</dbReference>
<dbReference type="EMBL" id="JAPXFL010000010">
    <property type="protein sequence ID" value="KAK9500236.1"/>
    <property type="molecule type" value="Genomic_DNA"/>
</dbReference>
<dbReference type="PROSITE" id="PS50969">
    <property type="entry name" value="FCP1"/>
    <property type="match status" value="1"/>
</dbReference>
<keyword evidence="11" id="KW-1185">Reference proteome</keyword>
<dbReference type="Gene3D" id="3.40.50.10190">
    <property type="entry name" value="BRCT domain"/>
    <property type="match status" value="1"/>
</dbReference>
<dbReference type="EC" id="3.1.3.16" evidence="6"/>
<dbReference type="SMART" id="SM00577">
    <property type="entry name" value="CPDc"/>
    <property type="match status" value="1"/>
</dbReference>
<evidence type="ECO:0000256" key="5">
    <source>
        <dbReference type="ARBA" id="ARBA00048336"/>
    </source>
</evidence>
<dbReference type="SUPFAM" id="SSF52113">
    <property type="entry name" value="BRCT domain"/>
    <property type="match status" value="1"/>
</dbReference>
<dbReference type="InterPro" id="IPR036420">
    <property type="entry name" value="BRCT_dom_sf"/>
</dbReference>
<dbReference type="InterPro" id="IPR039189">
    <property type="entry name" value="Fcp1"/>
</dbReference>
<evidence type="ECO:0000259" key="8">
    <source>
        <dbReference type="PROSITE" id="PS50172"/>
    </source>
</evidence>
<feature type="region of interest" description="Disordered" evidence="7">
    <location>
        <begin position="534"/>
        <end position="591"/>
    </location>
</feature>
<feature type="compositionally biased region" description="Acidic residues" evidence="7">
    <location>
        <begin position="534"/>
        <end position="547"/>
    </location>
</feature>
<accession>A0AAW1CP06</accession>
<evidence type="ECO:0000256" key="4">
    <source>
        <dbReference type="ARBA" id="ARBA00047761"/>
    </source>
</evidence>
<evidence type="ECO:0000313" key="11">
    <source>
        <dbReference type="Proteomes" id="UP001461498"/>
    </source>
</evidence>
<dbReference type="PANTHER" id="PTHR23081">
    <property type="entry name" value="RNA POLYMERASE II CTD PHOSPHATASE"/>
    <property type="match status" value="1"/>
</dbReference>
<dbReference type="NCBIfam" id="TIGR02250">
    <property type="entry name" value="FCP1_euk"/>
    <property type="match status" value="1"/>
</dbReference>
<evidence type="ECO:0000313" key="10">
    <source>
        <dbReference type="EMBL" id="KAK9500236.1"/>
    </source>
</evidence>
<evidence type="ECO:0000259" key="9">
    <source>
        <dbReference type="PROSITE" id="PS50969"/>
    </source>
</evidence>
<feature type="domain" description="BRCT" evidence="8">
    <location>
        <begin position="394"/>
        <end position="491"/>
    </location>
</feature>
<dbReference type="GO" id="GO:0005634">
    <property type="term" value="C:nucleus"/>
    <property type="evidence" value="ECO:0007669"/>
    <property type="project" value="UniProtKB-SubCell"/>
</dbReference>
<dbReference type="CDD" id="cd17729">
    <property type="entry name" value="BRCT_CTDP1"/>
    <property type="match status" value="1"/>
</dbReference>
<dbReference type="CDD" id="cd06849">
    <property type="entry name" value="lipoyl_domain"/>
    <property type="match status" value="1"/>
</dbReference>
<name>A0AAW1CP06_9HEMI</name>
<comment type="catalytic activity">
    <reaction evidence="5 6">
        <text>O-phospho-L-threonyl-[protein] + H2O = L-threonyl-[protein] + phosphate</text>
        <dbReference type="Rhea" id="RHEA:47004"/>
        <dbReference type="Rhea" id="RHEA-COMP:11060"/>
        <dbReference type="Rhea" id="RHEA-COMP:11605"/>
        <dbReference type="ChEBI" id="CHEBI:15377"/>
        <dbReference type="ChEBI" id="CHEBI:30013"/>
        <dbReference type="ChEBI" id="CHEBI:43474"/>
        <dbReference type="ChEBI" id="CHEBI:61977"/>
        <dbReference type="EC" id="3.1.3.16"/>
    </reaction>
</comment>
<dbReference type="InterPro" id="IPR004274">
    <property type="entry name" value="FCP1_dom"/>
</dbReference>
<feature type="domain" description="FCP1 homology" evidence="9">
    <location>
        <begin position="139"/>
        <end position="302"/>
    </location>
</feature>
<evidence type="ECO:0000256" key="2">
    <source>
        <dbReference type="ARBA" id="ARBA00022801"/>
    </source>
</evidence>
<organism evidence="10 11">
    <name type="scientific">Rhynocoris fuscipes</name>
    <dbReference type="NCBI Taxonomy" id="488301"/>
    <lineage>
        <taxon>Eukaryota</taxon>
        <taxon>Metazoa</taxon>
        <taxon>Ecdysozoa</taxon>
        <taxon>Arthropoda</taxon>
        <taxon>Hexapoda</taxon>
        <taxon>Insecta</taxon>
        <taxon>Pterygota</taxon>
        <taxon>Neoptera</taxon>
        <taxon>Paraneoptera</taxon>
        <taxon>Hemiptera</taxon>
        <taxon>Heteroptera</taxon>
        <taxon>Panheteroptera</taxon>
        <taxon>Cimicomorpha</taxon>
        <taxon>Reduviidae</taxon>
        <taxon>Harpactorinae</taxon>
        <taxon>Harpactorini</taxon>
        <taxon>Rhynocoris</taxon>
    </lineage>
</organism>
<dbReference type="Gene3D" id="3.40.50.1000">
    <property type="entry name" value="HAD superfamily/HAD-like"/>
    <property type="match status" value="1"/>
</dbReference>
<evidence type="ECO:0000256" key="1">
    <source>
        <dbReference type="ARBA" id="ARBA00004123"/>
    </source>
</evidence>
<dbReference type="Pfam" id="PF00533">
    <property type="entry name" value="BRCT"/>
    <property type="match status" value="1"/>
</dbReference>
<evidence type="ECO:0000256" key="6">
    <source>
        <dbReference type="RuleBase" id="RU366066"/>
    </source>
</evidence>
<feature type="compositionally biased region" description="Basic residues" evidence="7">
    <location>
        <begin position="312"/>
        <end position="321"/>
    </location>
</feature>
<evidence type="ECO:0000256" key="7">
    <source>
        <dbReference type="SAM" id="MobiDB-lite"/>
    </source>
</evidence>
<feature type="compositionally biased region" description="Acidic residues" evidence="7">
    <location>
        <begin position="567"/>
        <end position="577"/>
    </location>
</feature>
<dbReference type="SUPFAM" id="SSF51230">
    <property type="entry name" value="Single hybrid motif"/>
    <property type="match status" value="1"/>
</dbReference>
<comment type="catalytic activity">
    <reaction evidence="4 6">
        <text>O-phospho-L-seryl-[protein] + H2O = L-seryl-[protein] + phosphate</text>
        <dbReference type="Rhea" id="RHEA:20629"/>
        <dbReference type="Rhea" id="RHEA-COMP:9863"/>
        <dbReference type="Rhea" id="RHEA-COMP:11604"/>
        <dbReference type="ChEBI" id="CHEBI:15377"/>
        <dbReference type="ChEBI" id="CHEBI:29999"/>
        <dbReference type="ChEBI" id="CHEBI:43474"/>
        <dbReference type="ChEBI" id="CHEBI:83421"/>
        <dbReference type="EC" id="3.1.3.16"/>
    </reaction>
</comment>
<protein>
    <recommendedName>
        <fullName evidence="6">RNA polymerase II subunit A C-terminal domain phosphatase</fullName>
        <ecNumber evidence="6">3.1.3.16</ecNumber>
    </recommendedName>
</protein>
<dbReference type="CDD" id="cd07521">
    <property type="entry name" value="HAD_FCP1-like"/>
    <property type="match status" value="1"/>
</dbReference>
<dbReference type="InterPro" id="IPR011947">
    <property type="entry name" value="FCP1_euk"/>
</dbReference>
<dbReference type="AlphaFoldDB" id="A0AAW1CP06"/>
<keyword evidence="2 6" id="KW-0378">Hydrolase</keyword>
<keyword evidence="3 6" id="KW-0539">Nucleus</keyword>
<dbReference type="InterPro" id="IPR036412">
    <property type="entry name" value="HAD-like_sf"/>
</dbReference>
<dbReference type="Pfam" id="PF03031">
    <property type="entry name" value="NIF"/>
    <property type="match status" value="1"/>
</dbReference>
<dbReference type="Proteomes" id="UP001461498">
    <property type="component" value="Unassembled WGS sequence"/>
</dbReference>
<dbReference type="InterPro" id="IPR011053">
    <property type="entry name" value="Single_hybrid_motif"/>
</dbReference>
<dbReference type="Gene3D" id="1.10.287.10">
    <property type="entry name" value="S15/NS1, RNA-binding"/>
    <property type="match status" value="1"/>
</dbReference>
<gene>
    <name evidence="10" type="ORF">O3M35_001532</name>
</gene>
<dbReference type="InterPro" id="IPR001357">
    <property type="entry name" value="BRCT_dom"/>
</dbReference>
<dbReference type="GO" id="GO:0008420">
    <property type="term" value="F:RNA polymerase II CTD heptapeptide repeat phosphatase activity"/>
    <property type="evidence" value="ECO:0007669"/>
    <property type="project" value="UniProtKB-UniRule"/>
</dbReference>
<dbReference type="PROSITE" id="PS50172">
    <property type="entry name" value="BRCT"/>
    <property type="match status" value="1"/>
</dbReference>
<feature type="compositionally biased region" description="Basic and acidic residues" evidence="7">
    <location>
        <begin position="578"/>
        <end position="591"/>
    </location>
</feature>
<comment type="function">
    <text evidence="6">This promotes the activity of RNA polymerase II.</text>
</comment>
<reference evidence="10 11" key="1">
    <citation type="submission" date="2022-12" db="EMBL/GenBank/DDBJ databases">
        <title>Chromosome-level genome assembly of true bugs.</title>
        <authorList>
            <person name="Ma L."/>
            <person name="Li H."/>
        </authorList>
    </citation>
    <scope>NUCLEOTIDE SEQUENCE [LARGE SCALE GENOMIC DNA]</scope>
    <source>
        <strain evidence="10">Lab_2022b</strain>
    </source>
</reference>